<proteinExistence type="inferred from homology"/>
<comment type="caution">
    <text evidence="9">The sequence shown here is derived from an EMBL/GenBank/DDBJ whole genome shotgun (WGS) entry which is preliminary data.</text>
</comment>
<evidence type="ECO:0000256" key="4">
    <source>
        <dbReference type="ARBA" id="ARBA00023163"/>
    </source>
</evidence>
<keyword evidence="10" id="KW-1185">Reference proteome</keyword>
<dbReference type="InterPro" id="IPR046344">
    <property type="entry name" value="TAF6_C_sf"/>
</dbReference>
<dbReference type="FunFam" id="1.25.40.770:FF:000001">
    <property type="entry name" value="Transcription initiation factor TFIID subunit 6"/>
    <property type="match status" value="1"/>
</dbReference>
<dbReference type="GO" id="GO:0046982">
    <property type="term" value="F:protein heterodimerization activity"/>
    <property type="evidence" value="ECO:0007669"/>
    <property type="project" value="InterPro"/>
</dbReference>
<dbReference type="InterPro" id="IPR011442">
    <property type="entry name" value="TAF6_C"/>
</dbReference>
<dbReference type="SUPFAM" id="SSF47113">
    <property type="entry name" value="Histone-fold"/>
    <property type="match status" value="1"/>
</dbReference>
<evidence type="ECO:0000256" key="7">
    <source>
        <dbReference type="SAM" id="MobiDB-lite"/>
    </source>
</evidence>
<dbReference type="GO" id="GO:0046695">
    <property type="term" value="C:SLIK (SAGA-like) complex"/>
    <property type="evidence" value="ECO:0007669"/>
    <property type="project" value="InterPro"/>
</dbReference>
<feature type="domain" description="TATA box binding protein associated factor (TAF) histone-like fold" evidence="8">
    <location>
        <begin position="10"/>
        <end position="74"/>
    </location>
</feature>
<dbReference type="PANTHER" id="PTHR10221:SF9">
    <property type="entry name" value="TRANSCRIPTION INITIATION FACTOR TFIID SUBUNIT 6"/>
    <property type="match status" value="1"/>
</dbReference>
<dbReference type="SMART" id="SM00803">
    <property type="entry name" value="TAF"/>
    <property type="match status" value="1"/>
</dbReference>
<feature type="region of interest" description="Disordered" evidence="7">
    <location>
        <begin position="144"/>
        <end position="163"/>
    </location>
</feature>
<keyword evidence="3" id="KW-0805">Transcription regulation</keyword>
<dbReference type="Pfam" id="PF02969">
    <property type="entry name" value="TAF"/>
    <property type="match status" value="1"/>
</dbReference>
<dbReference type="CDD" id="cd22931">
    <property type="entry name" value="HFD_TAF6"/>
    <property type="match status" value="1"/>
</dbReference>
<accession>A0A8J2RFS4</accession>
<evidence type="ECO:0000256" key="2">
    <source>
        <dbReference type="ARBA" id="ARBA00007688"/>
    </source>
</evidence>
<dbReference type="InterPro" id="IPR037796">
    <property type="entry name" value="TAF6"/>
</dbReference>
<evidence type="ECO:0000256" key="6">
    <source>
        <dbReference type="ARBA" id="ARBA00040091"/>
    </source>
</evidence>
<reference evidence="9" key="1">
    <citation type="submission" date="2021-11" db="EMBL/GenBank/DDBJ databases">
        <authorList>
            <person name="Schell T."/>
        </authorList>
    </citation>
    <scope>NUCLEOTIDE SEQUENCE</scope>
    <source>
        <strain evidence="9">M5</strain>
    </source>
</reference>
<dbReference type="InterPro" id="IPR004823">
    <property type="entry name" value="TAF_TATA-bd_Histone-like_dom"/>
</dbReference>
<evidence type="ECO:0000256" key="1">
    <source>
        <dbReference type="ARBA" id="ARBA00004123"/>
    </source>
</evidence>
<dbReference type="GO" id="GO:0000124">
    <property type="term" value="C:SAGA complex"/>
    <property type="evidence" value="ECO:0007669"/>
    <property type="project" value="InterPro"/>
</dbReference>
<keyword evidence="4" id="KW-0804">Transcription</keyword>
<dbReference type="OrthoDB" id="361039at2759"/>
<evidence type="ECO:0000313" key="10">
    <source>
        <dbReference type="Proteomes" id="UP000789390"/>
    </source>
</evidence>
<organism evidence="9 10">
    <name type="scientific">Daphnia galeata</name>
    <dbReference type="NCBI Taxonomy" id="27404"/>
    <lineage>
        <taxon>Eukaryota</taxon>
        <taxon>Metazoa</taxon>
        <taxon>Ecdysozoa</taxon>
        <taxon>Arthropoda</taxon>
        <taxon>Crustacea</taxon>
        <taxon>Branchiopoda</taxon>
        <taxon>Diplostraca</taxon>
        <taxon>Cladocera</taxon>
        <taxon>Anomopoda</taxon>
        <taxon>Daphniidae</taxon>
        <taxon>Daphnia</taxon>
    </lineage>
</organism>
<name>A0A8J2RFS4_9CRUS</name>
<dbReference type="EMBL" id="CAKKLH010000055">
    <property type="protein sequence ID" value="CAH0101249.1"/>
    <property type="molecule type" value="Genomic_DNA"/>
</dbReference>
<dbReference type="GO" id="GO:0003713">
    <property type="term" value="F:transcription coactivator activity"/>
    <property type="evidence" value="ECO:0007669"/>
    <property type="project" value="TreeGrafter"/>
</dbReference>
<dbReference type="GO" id="GO:0016251">
    <property type="term" value="F:RNA polymerase II general transcription initiation factor activity"/>
    <property type="evidence" value="ECO:0007669"/>
    <property type="project" value="InterPro"/>
</dbReference>
<comment type="subcellular location">
    <subcellularLocation>
        <location evidence="1">Nucleus</location>
    </subcellularLocation>
</comment>
<dbReference type="AlphaFoldDB" id="A0A8J2RFS4"/>
<keyword evidence="5" id="KW-0539">Nucleus</keyword>
<dbReference type="PANTHER" id="PTHR10221">
    <property type="entry name" value="TRANSCRIPTION INITIATION FACTOR TFIID SUBUNIT 6"/>
    <property type="match status" value="1"/>
</dbReference>
<dbReference type="Gene3D" id="1.10.20.10">
    <property type="entry name" value="Histone, subunit A"/>
    <property type="match status" value="1"/>
</dbReference>
<dbReference type="GO" id="GO:0005669">
    <property type="term" value="C:transcription factor TFIID complex"/>
    <property type="evidence" value="ECO:0007669"/>
    <property type="project" value="InterPro"/>
</dbReference>
<dbReference type="Gene3D" id="1.25.40.770">
    <property type="entry name" value="TAF6, C-terminal HEAT repeat domain"/>
    <property type="match status" value="1"/>
</dbReference>
<sequence>MSEYESAGSLNLPIESMKMMAESVGVAGLSDSAAKELADEINFRVKTIIQDATKFMHHGKRKKLSTLDIDHALKIKNIEPLYGFSNADHIPFRFASGGGRELHFLEDKELDIADIIGGSLPKLPLDVSLRAHWLSIDGIQPAVPENPPSLSKDQQRLESSDPVSKLAKIGDKTKKASTLIAINKPKTETVQVKQLTAHELSVEQQLYYKEITEACVGSDEARRAEAFQSLASDPGLHQMLPRLCTFIAEGVRVNVVQNNLAPLIYLMRMVKALLSNQTLYLEKYLHELVPAVTSCMVSKQLCLRPEVDNHWALRDFSSRLIAQICKNYHTTTNNCQTRVTRLFCRALANDKMPLASFYGALVGDCIISSSTNGRLSELGTEVIKAFIIPKIRAIGERIELYLDGTGQANADRIAASHIKQLTIKVMVPILKVTRQPPDNIDDYRQEFGYLGPALHGAVTRARSQSTTQAASTGGISSAACKDCVTHSRSDFRSSSNPGNLGISAGRGTIVMGGASSSAASSRTQTSAVANTAGNPTKYMFVTSRPSTPVQAAAPQTTQVVKLVSGQGNKPNTSNQPKYVMVQASNTSQIVRAPIKVEGGEATVESTMEIKTENITILDD</sequence>
<dbReference type="CDD" id="cd08050">
    <property type="entry name" value="TAF6C"/>
    <property type="match status" value="1"/>
</dbReference>
<comment type="similarity">
    <text evidence="2">Belongs to the TAF6 family.</text>
</comment>
<dbReference type="InterPro" id="IPR009072">
    <property type="entry name" value="Histone-fold"/>
</dbReference>
<evidence type="ECO:0000256" key="5">
    <source>
        <dbReference type="ARBA" id="ARBA00023242"/>
    </source>
</evidence>
<dbReference type="Pfam" id="PF07571">
    <property type="entry name" value="TAF6_C"/>
    <property type="match status" value="1"/>
</dbReference>
<dbReference type="FunFam" id="1.10.20.10:FF:000030">
    <property type="entry name" value="Transcription initiation factor TFIID subunit 6"/>
    <property type="match status" value="1"/>
</dbReference>
<gene>
    <name evidence="9" type="ORF">DGAL_LOCUS3577</name>
</gene>
<evidence type="ECO:0000259" key="8">
    <source>
        <dbReference type="SMART" id="SM00803"/>
    </source>
</evidence>
<dbReference type="Proteomes" id="UP000789390">
    <property type="component" value="Unassembled WGS sequence"/>
</dbReference>
<dbReference type="GO" id="GO:0051123">
    <property type="term" value="P:RNA polymerase II preinitiation complex assembly"/>
    <property type="evidence" value="ECO:0007669"/>
    <property type="project" value="TreeGrafter"/>
</dbReference>
<protein>
    <recommendedName>
        <fullName evidence="6">Transcription initiation factor TFIID subunit 6</fullName>
    </recommendedName>
</protein>
<evidence type="ECO:0000313" key="9">
    <source>
        <dbReference type="EMBL" id="CAH0101249.1"/>
    </source>
</evidence>
<evidence type="ECO:0000256" key="3">
    <source>
        <dbReference type="ARBA" id="ARBA00023015"/>
    </source>
</evidence>